<dbReference type="SUPFAM" id="SSF56935">
    <property type="entry name" value="Porins"/>
    <property type="match status" value="1"/>
</dbReference>
<evidence type="ECO:0000313" key="4">
    <source>
        <dbReference type="EMBL" id="TVV75832.1"/>
    </source>
</evidence>
<feature type="coiled-coil region" evidence="1">
    <location>
        <begin position="17"/>
        <end position="44"/>
    </location>
</feature>
<keyword evidence="5" id="KW-1185">Reference proteome</keyword>
<dbReference type="OrthoDB" id="9807854at2"/>
<evidence type="ECO:0000256" key="1">
    <source>
        <dbReference type="SAM" id="Coils"/>
    </source>
</evidence>
<keyword evidence="3" id="KW-0732">Signal</keyword>
<dbReference type="Gene3D" id="2.40.160.10">
    <property type="entry name" value="Porin"/>
    <property type="match status" value="1"/>
</dbReference>
<gene>
    <name evidence="4" type="ORF">FOY91_06010</name>
</gene>
<dbReference type="InterPro" id="IPR023614">
    <property type="entry name" value="Porin_dom_sf"/>
</dbReference>
<evidence type="ECO:0000256" key="2">
    <source>
        <dbReference type="SAM" id="MobiDB-lite"/>
    </source>
</evidence>
<organism evidence="4 5">
    <name type="scientific">Alterirhizorhabdus solaris</name>
    <dbReference type="NCBI Taxonomy" id="2529389"/>
    <lineage>
        <taxon>Bacteria</taxon>
        <taxon>Pseudomonadati</taxon>
        <taxon>Pseudomonadota</taxon>
        <taxon>Alphaproteobacteria</taxon>
        <taxon>Sphingomonadales</taxon>
        <taxon>Rhizorhabdaceae</taxon>
        <taxon>Alterirhizorhabdus</taxon>
    </lineage>
</organism>
<keyword evidence="1" id="KW-0175">Coiled coil</keyword>
<dbReference type="EMBL" id="VNIM01000016">
    <property type="protein sequence ID" value="TVV75832.1"/>
    <property type="molecule type" value="Genomic_DNA"/>
</dbReference>
<proteinExistence type="predicted"/>
<feature type="chain" id="PRO_5021814593" evidence="3">
    <location>
        <begin position="22"/>
        <end position="486"/>
    </location>
</feature>
<evidence type="ECO:0000256" key="3">
    <source>
        <dbReference type="SAM" id="SignalP"/>
    </source>
</evidence>
<accession>A0A558R967</accession>
<reference evidence="4 5" key="1">
    <citation type="submission" date="2019-07" db="EMBL/GenBank/DDBJ databases">
        <title>Sphingomonas solaris sp. nov., isolated from a solar panel from Boston, Massachusetts.</title>
        <authorList>
            <person name="Tanner K."/>
            <person name="Pascual J."/>
            <person name="Mancuso C."/>
            <person name="Pereto J."/>
            <person name="Khalil A."/>
            <person name="Vilanova C."/>
        </authorList>
    </citation>
    <scope>NUCLEOTIDE SEQUENCE [LARGE SCALE GENOMIC DNA]</scope>
    <source>
        <strain evidence="4 5">R4DWN</strain>
    </source>
</reference>
<dbReference type="InterPro" id="IPR010870">
    <property type="entry name" value="Porin_O/P"/>
</dbReference>
<name>A0A558R967_9SPHN</name>
<dbReference type="Pfam" id="PF07396">
    <property type="entry name" value="Porin_O_P"/>
    <property type="match status" value="1"/>
</dbReference>
<feature type="region of interest" description="Disordered" evidence="2">
    <location>
        <begin position="69"/>
        <end position="90"/>
    </location>
</feature>
<feature type="signal peptide" evidence="3">
    <location>
        <begin position="1"/>
        <end position="21"/>
    </location>
</feature>
<dbReference type="AlphaFoldDB" id="A0A558R967"/>
<dbReference type="RefSeq" id="WP_145149145.1">
    <property type="nucleotide sequence ID" value="NZ_VNIM01000016.1"/>
</dbReference>
<dbReference type="Proteomes" id="UP000318681">
    <property type="component" value="Unassembled WGS sequence"/>
</dbReference>
<comment type="caution">
    <text evidence="4">The sequence shown here is derived from an EMBL/GenBank/DDBJ whole genome shotgun (WGS) entry which is preliminary data.</text>
</comment>
<sequence length="486" mass="53649">MRYALRITAASLLAAPAAGQAQSVADLQRQIDELRAELKAERAARLANTAAAAPPPAASAIPAGVQTAPTGQLATAPPLDGPSLGGKATVPPQTVALTEAKPPKKAWYEKLQLRGYTQMRLNEIVSSDDAPAGRSRLRSVHDSSVTETNNFSLRRARLVLQGNVSDRVAIYFQTDFASAVNAQSNGERREHFGQLRDAYVDVFVDRDHEFKLRFGQSKVPFGWENLQSSSNRLTLDRSDGINSGTISERDLGIVAYYTPRHVQRIWDRLAKDGQKLFGNYGAFGLAAYNGQGINRTEQNNNLMTVAMATWPFELDALGSAFEGQVLELGGSGYRNKFRPELRTGGVSGVDYADNRIGVHAILYPQPFGIQAEWNWGRGPEYDPAARAIRSTKLEGGYVQAMYNVGDIGLGKLMPYGRWQHYRGGWKAGTNAPRLETDEIEVGVEWQVFEAFEFTLAYANMKRREADERRTGRAEGDLIRAQVQFNY</sequence>
<evidence type="ECO:0000313" key="5">
    <source>
        <dbReference type="Proteomes" id="UP000318681"/>
    </source>
</evidence>
<protein>
    <submittedName>
        <fullName evidence="4">Porin</fullName>
    </submittedName>
</protein>